<dbReference type="InterPro" id="IPR040690">
    <property type="entry name" value="FtsX_ECD"/>
</dbReference>
<dbReference type="PANTHER" id="PTHR47755:SF1">
    <property type="entry name" value="CELL DIVISION PROTEIN FTSX"/>
    <property type="match status" value="1"/>
</dbReference>
<feature type="transmembrane region" description="Helical" evidence="13">
    <location>
        <begin position="276"/>
        <end position="298"/>
    </location>
</feature>
<evidence type="ECO:0000256" key="11">
    <source>
        <dbReference type="ARBA" id="ARBA00023306"/>
    </source>
</evidence>
<dbReference type="Gene3D" id="3.30.70.3040">
    <property type="match status" value="1"/>
</dbReference>
<keyword evidence="8 13" id="KW-0812">Transmembrane</keyword>
<name>A0A024H137_9MICC</name>
<comment type="function">
    <text evidence="1">Part of the ABC transporter FtsEX involved in cellular division.</text>
</comment>
<dbReference type="NCBIfam" id="NF038346">
    <property type="entry name" value="FtsX_actino"/>
    <property type="match status" value="1"/>
</dbReference>
<feature type="transmembrane region" description="Helical" evidence="13">
    <location>
        <begin position="178"/>
        <end position="203"/>
    </location>
</feature>
<dbReference type="RefSeq" id="WP_050054573.1">
    <property type="nucleotide sequence ID" value="NZ_CAQI01000038.1"/>
</dbReference>
<evidence type="ECO:0000313" key="16">
    <source>
        <dbReference type="EMBL" id="CCQ45582.1"/>
    </source>
</evidence>
<evidence type="ECO:0000259" key="15">
    <source>
        <dbReference type="Pfam" id="PF18075"/>
    </source>
</evidence>
<dbReference type="EMBL" id="CAQI01000038">
    <property type="protein sequence ID" value="CCQ45582.1"/>
    <property type="molecule type" value="Genomic_DNA"/>
</dbReference>
<comment type="subunit">
    <text evidence="4">Forms a membrane-associated complex with FtsE.</text>
</comment>
<dbReference type="Pfam" id="PF02687">
    <property type="entry name" value="FtsX"/>
    <property type="match status" value="1"/>
</dbReference>
<comment type="subcellular location">
    <subcellularLocation>
        <location evidence="2">Cell membrane</location>
        <topology evidence="2">Multi-pass membrane protein</topology>
    </subcellularLocation>
</comment>
<evidence type="ECO:0000256" key="1">
    <source>
        <dbReference type="ARBA" id="ARBA00003552"/>
    </source>
</evidence>
<keyword evidence="7 12" id="KW-0132">Cell division</keyword>
<evidence type="ECO:0000259" key="14">
    <source>
        <dbReference type="Pfam" id="PF02687"/>
    </source>
</evidence>
<gene>
    <name evidence="16" type="primary">ftsX</name>
    <name evidence="16" type="ORF">ARTSIC4J27_1528</name>
</gene>
<evidence type="ECO:0000256" key="4">
    <source>
        <dbReference type="ARBA" id="ARBA00011160"/>
    </source>
</evidence>
<dbReference type="Proteomes" id="UP000035722">
    <property type="component" value="Unassembled WGS sequence"/>
</dbReference>
<keyword evidence="10 12" id="KW-0472">Membrane</keyword>
<dbReference type="InterPro" id="IPR047929">
    <property type="entry name" value="FtsX_actino"/>
</dbReference>
<keyword evidence="11 12" id="KW-0131">Cell cycle</keyword>
<dbReference type="GO" id="GO:0051301">
    <property type="term" value="P:cell division"/>
    <property type="evidence" value="ECO:0007669"/>
    <property type="project" value="UniProtKB-KW"/>
</dbReference>
<evidence type="ECO:0000256" key="13">
    <source>
        <dbReference type="SAM" id="Phobius"/>
    </source>
</evidence>
<reference evidence="17" key="1">
    <citation type="journal article" date="2014" name="Genome Announc.">
        <title>Genome Sequence of Arthrobacter siccitolerans 4J27, a Xeroprotectant-Producing Desiccation-Tolerant Microorganism.</title>
        <authorList>
            <person name="Manzanera M."/>
            <person name="Santa-Cruz-Calvo L."/>
            <person name="Vilchez J.I."/>
            <person name="Garcia-Fontana C."/>
            <person name="Silva-Castro G.A."/>
            <person name="Calvo C."/>
            <person name="Gonzalez-Lopez J."/>
        </authorList>
    </citation>
    <scope>NUCLEOTIDE SEQUENCE [LARGE SCALE GENOMIC DNA]</scope>
    <source>
        <strain evidence="17">4J27</strain>
    </source>
</reference>
<dbReference type="InterPro" id="IPR003838">
    <property type="entry name" value="ABC3_permease_C"/>
</dbReference>
<evidence type="ECO:0000256" key="6">
    <source>
        <dbReference type="ARBA" id="ARBA00022475"/>
    </source>
</evidence>
<proteinExistence type="inferred from homology"/>
<comment type="caution">
    <text evidence="16">The sequence shown here is derived from an EMBL/GenBank/DDBJ whole genome shotgun (WGS) entry which is preliminary data.</text>
</comment>
<evidence type="ECO:0000256" key="8">
    <source>
        <dbReference type="ARBA" id="ARBA00022692"/>
    </source>
</evidence>
<evidence type="ECO:0000256" key="5">
    <source>
        <dbReference type="ARBA" id="ARBA00021907"/>
    </source>
</evidence>
<dbReference type="Pfam" id="PF18075">
    <property type="entry name" value="FtsX_ECD"/>
    <property type="match status" value="1"/>
</dbReference>
<accession>A0A024H137</accession>
<dbReference type="GO" id="GO:0005886">
    <property type="term" value="C:plasma membrane"/>
    <property type="evidence" value="ECO:0007669"/>
    <property type="project" value="UniProtKB-SubCell"/>
</dbReference>
<evidence type="ECO:0000256" key="9">
    <source>
        <dbReference type="ARBA" id="ARBA00022989"/>
    </source>
</evidence>
<sequence length="304" mass="32993">MRLAFILSEIGSGLRRNLSMVVSVILVTFVSLTFVGAAGMLQMQINQMKGYWYDKVQVAIFLCSEGSTAAGCASGPVTAEQQESLNSLLESPAVAQYINDFQYESKDEAYKHFKDQFSNSPIVDSVTPDQLPASFRINMKDPEKYQIISETFASQPGVETVIDQRQLLERLFSVMNGASLVAVSIAGVMIVCAILLIATTIRLSAFSRRRETGIMRLVGASKTVIQLPFILEGVIAAVIGAALASATLWAVAHFFLGEYMSQQYPDTAFISSGQTLILAPALIILGGSLAGISSLLTLRRYLRV</sequence>
<dbReference type="AlphaFoldDB" id="A0A024H137"/>
<evidence type="ECO:0000256" key="2">
    <source>
        <dbReference type="ARBA" id="ARBA00004651"/>
    </source>
</evidence>
<keyword evidence="9 13" id="KW-1133">Transmembrane helix</keyword>
<organism evidence="16 17">
    <name type="scientific">Pseudarthrobacter siccitolerans</name>
    <dbReference type="NCBI Taxonomy" id="861266"/>
    <lineage>
        <taxon>Bacteria</taxon>
        <taxon>Bacillati</taxon>
        <taxon>Actinomycetota</taxon>
        <taxon>Actinomycetes</taxon>
        <taxon>Micrococcales</taxon>
        <taxon>Micrococcaceae</taxon>
        <taxon>Pseudarthrobacter</taxon>
    </lineage>
</organism>
<feature type="domain" description="FtsX extracellular" evidence="15">
    <location>
        <begin position="56"/>
        <end position="161"/>
    </location>
</feature>
<dbReference type="PIRSF" id="PIRSF003097">
    <property type="entry name" value="FtsX"/>
    <property type="match status" value="1"/>
</dbReference>
<evidence type="ECO:0000256" key="7">
    <source>
        <dbReference type="ARBA" id="ARBA00022618"/>
    </source>
</evidence>
<feature type="transmembrane region" description="Helical" evidence="13">
    <location>
        <begin position="224"/>
        <end position="256"/>
    </location>
</feature>
<dbReference type="PANTHER" id="PTHR47755">
    <property type="entry name" value="CELL DIVISION PROTEIN FTSX"/>
    <property type="match status" value="1"/>
</dbReference>
<evidence type="ECO:0000256" key="12">
    <source>
        <dbReference type="PIRNR" id="PIRNR003097"/>
    </source>
</evidence>
<keyword evidence="17" id="KW-1185">Reference proteome</keyword>
<dbReference type="OrthoDB" id="9812531at2"/>
<protein>
    <recommendedName>
        <fullName evidence="5 12">Cell division protein FtsX</fullName>
    </recommendedName>
</protein>
<dbReference type="InterPro" id="IPR004513">
    <property type="entry name" value="FtsX"/>
</dbReference>
<evidence type="ECO:0000313" key="17">
    <source>
        <dbReference type="Proteomes" id="UP000035722"/>
    </source>
</evidence>
<feature type="domain" description="ABC3 transporter permease C-terminal" evidence="14">
    <location>
        <begin position="184"/>
        <end position="300"/>
    </location>
</feature>
<evidence type="ECO:0000256" key="10">
    <source>
        <dbReference type="ARBA" id="ARBA00023136"/>
    </source>
</evidence>
<comment type="similarity">
    <text evidence="3 12">Belongs to the ABC-4 integral membrane protein family. FtsX subfamily.</text>
</comment>
<dbReference type="STRING" id="861266.ARTSIC4J27_1528"/>
<evidence type="ECO:0000256" key="3">
    <source>
        <dbReference type="ARBA" id="ARBA00007379"/>
    </source>
</evidence>
<feature type="transmembrane region" description="Helical" evidence="13">
    <location>
        <begin position="21"/>
        <end position="45"/>
    </location>
</feature>
<keyword evidence="6 12" id="KW-1003">Cell membrane</keyword>